<comment type="catalytic activity">
    <reaction evidence="9">
        <text>L-glutamate + NH4(+) + ATP = L-glutamine + ADP + phosphate + H(+)</text>
        <dbReference type="Rhea" id="RHEA:16169"/>
        <dbReference type="ChEBI" id="CHEBI:15378"/>
        <dbReference type="ChEBI" id="CHEBI:28938"/>
        <dbReference type="ChEBI" id="CHEBI:29985"/>
        <dbReference type="ChEBI" id="CHEBI:30616"/>
        <dbReference type="ChEBI" id="CHEBI:43474"/>
        <dbReference type="ChEBI" id="CHEBI:58359"/>
        <dbReference type="ChEBI" id="CHEBI:456216"/>
        <dbReference type="EC" id="6.3.1.2"/>
    </reaction>
</comment>
<dbReference type="PROSITE" id="PS51987">
    <property type="entry name" value="GS_CATALYTIC"/>
    <property type="match status" value="1"/>
</dbReference>
<dbReference type="InterPro" id="IPR008147">
    <property type="entry name" value="Gln_synt_N"/>
</dbReference>
<dbReference type="InterPro" id="IPR014746">
    <property type="entry name" value="Gln_synth/guanido_kin_cat_dom"/>
</dbReference>
<dbReference type="Pfam" id="PF00120">
    <property type="entry name" value="Gln-synt_C"/>
    <property type="match status" value="1"/>
</dbReference>
<dbReference type="InterPro" id="IPR050292">
    <property type="entry name" value="Glutamine_Synthetase"/>
</dbReference>
<dbReference type="EC" id="6.3.1.2" evidence="3"/>
<dbReference type="PROSITE" id="PS00180">
    <property type="entry name" value="GLNA_1"/>
    <property type="match status" value="1"/>
</dbReference>
<evidence type="ECO:0000256" key="8">
    <source>
        <dbReference type="ARBA" id="ARBA00043026"/>
    </source>
</evidence>
<dbReference type="Gene3D" id="3.10.20.70">
    <property type="entry name" value="Glutamine synthetase, N-terminal domain"/>
    <property type="match status" value="1"/>
</dbReference>
<comment type="subunit">
    <text evidence="7">Homooctamer and homotetramer.</text>
</comment>
<evidence type="ECO:0000256" key="11">
    <source>
        <dbReference type="RuleBase" id="RU000384"/>
    </source>
</evidence>
<dbReference type="InterPro" id="IPR036651">
    <property type="entry name" value="Gln_synt_N_sf"/>
</dbReference>
<evidence type="ECO:0000256" key="2">
    <source>
        <dbReference type="ARBA" id="ARBA00009897"/>
    </source>
</evidence>
<dbReference type="PROSITE" id="PS51986">
    <property type="entry name" value="GS_BETA_GRASP"/>
    <property type="match status" value="1"/>
</dbReference>
<keyword evidence="15" id="KW-1185">Reference proteome</keyword>
<dbReference type="PANTHER" id="PTHR20852:SF57">
    <property type="entry name" value="GLUTAMINE SYNTHETASE 2 CYTOPLASMIC"/>
    <property type="match status" value="1"/>
</dbReference>
<organism evidence="14 15">
    <name type="scientific">Snuella lapsa</name>
    <dbReference type="NCBI Taxonomy" id="870481"/>
    <lineage>
        <taxon>Bacteria</taxon>
        <taxon>Pseudomonadati</taxon>
        <taxon>Bacteroidota</taxon>
        <taxon>Flavobacteriia</taxon>
        <taxon>Flavobacteriales</taxon>
        <taxon>Flavobacteriaceae</taxon>
        <taxon>Snuella</taxon>
    </lineage>
</organism>
<evidence type="ECO:0000256" key="10">
    <source>
        <dbReference type="PROSITE-ProRule" id="PRU01330"/>
    </source>
</evidence>
<evidence type="ECO:0000256" key="9">
    <source>
        <dbReference type="ARBA" id="ARBA00049436"/>
    </source>
</evidence>
<reference evidence="15" key="1">
    <citation type="journal article" date="2019" name="Int. J. Syst. Evol. Microbiol.">
        <title>The Global Catalogue of Microorganisms (GCM) 10K type strain sequencing project: providing services to taxonomists for standard genome sequencing and annotation.</title>
        <authorList>
            <consortium name="The Broad Institute Genomics Platform"/>
            <consortium name="The Broad Institute Genome Sequencing Center for Infectious Disease"/>
            <person name="Wu L."/>
            <person name="Ma J."/>
        </authorList>
    </citation>
    <scope>NUCLEOTIDE SEQUENCE [LARGE SCALE GENOMIC DNA]</scope>
    <source>
        <strain evidence="15">JCM 17111</strain>
    </source>
</reference>
<dbReference type="PANTHER" id="PTHR20852">
    <property type="entry name" value="GLUTAMINE SYNTHETASE"/>
    <property type="match status" value="1"/>
</dbReference>
<evidence type="ECO:0000259" key="13">
    <source>
        <dbReference type="PROSITE" id="PS51987"/>
    </source>
</evidence>
<dbReference type="Pfam" id="PF03951">
    <property type="entry name" value="Gln-synt_N"/>
    <property type="match status" value="1"/>
</dbReference>
<keyword evidence="5" id="KW-0547">Nucleotide-binding</keyword>
<gene>
    <name evidence="14" type="ORF">GCM10022395_37060</name>
</gene>
<evidence type="ECO:0000313" key="15">
    <source>
        <dbReference type="Proteomes" id="UP001500954"/>
    </source>
</evidence>
<evidence type="ECO:0000256" key="3">
    <source>
        <dbReference type="ARBA" id="ARBA00012937"/>
    </source>
</evidence>
<sequence length="353" mass="39521">MAKIKLEYIWLDGYFPTQNMRSKTKVEEHENFQGTLEEIGNWSFDGSSTKQAEGGSSDCILKPVAIYPDPERNNGYLVMTEVLNPDGTPHVSNGRATIDDEDDDFWFGFEQEYFIMDVHTELPLGFPRGGYPKPQGMYYCSVGGLNTHGRDLVEEHADLCIAAGLNFEGINQEVACGQWEFQLFAKGAKQAGDEIWVARYLLDRLTEKYGYYIEYHPKPLGKDLDWNGSGMHANFSNSTLRTCGSKEVYEKICEAFRPVVDEHIAVYGEFNDQRLTGLHETAAITDFSYGVSDRGASIRIPIATVERGYKGWLEDRRPASNGDPYKIAARIIKTVKSADVTADAAETLNSAKA</sequence>
<dbReference type="SUPFAM" id="SSF55931">
    <property type="entry name" value="Glutamine synthetase/guanido kinase"/>
    <property type="match status" value="1"/>
</dbReference>
<evidence type="ECO:0000256" key="4">
    <source>
        <dbReference type="ARBA" id="ARBA00022598"/>
    </source>
</evidence>
<comment type="caution">
    <text evidence="14">The sequence shown here is derived from an EMBL/GenBank/DDBJ whole genome shotgun (WGS) entry which is preliminary data.</text>
</comment>
<proteinExistence type="inferred from homology"/>
<comment type="similarity">
    <text evidence="2 10 11">Belongs to the glutamine synthetase family.</text>
</comment>
<name>A0ABP6YQT8_9FLAO</name>
<evidence type="ECO:0000256" key="5">
    <source>
        <dbReference type="ARBA" id="ARBA00022741"/>
    </source>
</evidence>
<evidence type="ECO:0000256" key="7">
    <source>
        <dbReference type="ARBA" id="ARBA00038740"/>
    </source>
</evidence>
<evidence type="ECO:0000256" key="6">
    <source>
        <dbReference type="ARBA" id="ARBA00022840"/>
    </source>
</evidence>
<accession>A0ABP6YQT8</accession>
<evidence type="ECO:0000259" key="12">
    <source>
        <dbReference type="PROSITE" id="PS51986"/>
    </source>
</evidence>
<dbReference type="Gene3D" id="3.30.590.10">
    <property type="entry name" value="Glutamine synthetase/guanido kinase, catalytic domain"/>
    <property type="match status" value="1"/>
</dbReference>
<comment type="function">
    <text evidence="1">Catalyzes the ATP-dependent biosynthesis of glutamine from glutamate and ammonia.</text>
</comment>
<dbReference type="InterPro" id="IPR027302">
    <property type="entry name" value="Gln_synth_N_conserv_site"/>
</dbReference>
<dbReference type="EMBL" id="BAABCY010000105">
    <property type="protein sequence ID" value="GAA3585632.1"/>
    <property type="molecule type" value="Genomic_DNA"/>
</dbReference>
<keyword evidence="6" id="KW-0067">ATP-binding</keyword>
<feature type="domain" description="GS beta-grasp" evidence="12">
    <location>
        <begin position="4"/>
        <end position="87"/>
    </location>
</feature>
<dbReference type="SMART" id="SM01230">
    <property type="entry name" value="Gln-synt_C"/>
    <property type="match status" value="1"/>
</dbReference>
<protein>
    <recommendedName>
        <fullName evidence="3">glutamine synthetase</fullName>
        <ecNumber evidence="3">6.3.1.2</ecNumber>
    </recommendedName>
    <alternativeName>
        <fullName evidence="8">Glutamine synthetase II</fullName>
    </alternativeName>
</protein>
<dbReference type="RefSeq" id="WP_345008072.1">
    <property type="nucleotide sequence ID" value="NZ_BAABCY010000105.1"/>
</dbReference>
<feature type="domain" description="GS catalytic" evidence="13">
    <location>
        <begin position="89"/>
        <end position="353"/>
    </location>
</feature>
<dbReference type="Proteomes" id="UP001500954">
    <property type="component" value="Unassembled WGS sequence"/>
</dbReference>
<evidence type="ECO:0000313" key="14">
    <source>
        <dbReference type="EMBL" id="GAA3585632.1"/>
    </source>
</evidence>
<dbReference type="InterPro" id="IPR008146">
    <property type="entry name" value="Gln_synth_cat_dom"/>
</dbReference>
<dbReference type="SUPFAM" id="SSF54368">
    <property type="entry name" value="Glutamine synthetase, N-terminal domain"/>
    <property type="match status" value="1"/>
</dbReference>
<evidence type="ECO:0000256" key="1">
    <source>
        <dbReference type="ARBA" id="ARBA00003117"/>
    </source>
</evidence>
<keyword evidence="4" id="KW-0436">Ligase</keyword>